<dbReference type="RefSeq" id="WP_021745697.1">
    <property type="nucleotide sequence ID" value="NZ_KI271372.1"/>
</dbReference>
<dbReference type="InterPro" id="IPR006597">
    <property type="entry name" value="Sel1-like"/>
</dbReference>
<proteinExistence type="predicted"/>
<evidence type="ECO:0000313" key="1">
    <source>
        <dbReference type="EMBL" id="ERK49980.1"/>
    </source>
</evidence>
<dbReference type="EMBL" id="AWVM01000066">
    <property type="protein sequence ID" value="ERK49980.1"/>
    <property type="molecule type" value="Genomic_DNA"/>
</dbReference>
<dbReference type="InterPro" id="IPR050767">
    <property type="entry name" value="Sel1_AlgK"/>
</dbReference>
<accession>U2PHI5</accession>
<dbReference type="Pfam" id="PF13432">
    <property type="entry name" value="TPR_16"/>
    <property type="match status" value="1"/>
</dbReference>
<dbReference type="SMART" id="SM00671">
    <property type="entry name" value="SEL1"/>
    <property type="match status" value="7"/>
</dbReference>
<dbReference type="SUPFAM" id="SSF81901">
    <property type="entry name" value="HCP-like"/>
    <property type="match status" value="2"/>
</dbReference>
<dbReference type="AlphaFoldDB" id="U2PHI5"/>
<comment type="caution">
    <text evidence="1">The sequence shown here is derived from an EMBL/GenBank/DDBJ whole genome shotgun (WGS) entry which is preliminary data.</text>
</comment>
<protein>
    <submittedName>
        <fullName evidence="1">Sel1 repeat protein</fullName>
    </submittedName>
</protein>
<dbReference type="Gene3D" id="1.25.40.10">
    <property type="entry name" value="Tetratricopeptide repeat domain"/>
    <property type="match status" value="3"/>
</dbReference>
<dbReference type="PATRIC" id="fig|888055.3.peg.1200"/>
<dbReference type="PANTHER" id="PTHR11102">
    <property type="entry name" value="SEL-1-LIKE PROTEIN"/>
    <property type="match status" value="1"/>
</dbReference>
<sequence length="676" mass="78561">MNELIPIEDMNYLAQQSQGKINMILSGMTALMNDTEDKTEKIEKQNWFQRMVKTVTGKNRATREEIKQNHDKLNAYMSQAIAELYNRNCIDSQVMISLGTQLNELYAEHLQLKQMLGAFVVKLNEKIDSVDNFHMLNTEIEQGVYSDNEKIIAICKVMSQFDNRIMEEPRKLDILRRSMEKQEIITEDEVLLTDYLMDIMNISVDEIGKIYLELSTIRNDFFANLILGVIEDYHFLPDMQRKMMKKEKIIGNLIQREGLDDTITLSINEVYDNFINSKIEVKEGLIPIESIQNQRGNQISYNNNDNLEMKRAEQLFLNCKFEEAFELFKRLAENGSGRAMYFLGQFYMVPYGKIRRDRERSKKWRKKGKETGDILSTLRTGYLLPKDSAERNNIFHTIFGDILKLSEEGDIFAQFELGYMYLNGNGVKEDKEEGIRWLKKSAEEGYWYSMNWLGDIYESQRKYDEAAKWYKRSFEKGYDLGGLELGKYYHNGSGVQQDDFKAIELFKKVYNLGHFASGQAANGIGLLCRNQSEKIEWYKKSFEKDCGWGGLSLSGCYRDGINGVQQDYATAVKILKESYKLEDSPSGYIANSLGDLYYEGKIDHMPDFFVHHPKFEEAVEWYKKAVEKGNARAYYSLANCYYKGQGVKIDKNKAYELYKTAAEFGIEEAKTIVNNW</sequence>
<dbReference type="eggNOG" id="COG0790">
    <property type="taxonomic scope" value="Bacteria"/>
</dbReference>
<evidence type="ECO:0000313" key="2">
    <source>
        <dbReference type="Proteomes" id="UP000016626"/>
    </source>
</evidence>
<organism evidence="1 2">
    <name type="scientific">Leptotrichia wadei (strain F0279)</name>
    <dbReference type="NCBI Taxonomy" id="888055"/>
    <lineage>
        <taxon>Bacteria</taxon>
        <taxon>Fusobacteriati</taxon>
        <taxon>Fusobacteriota</taxon>
        <taxon>Fusobacteriia</taxon>
        <taxon>Fusobacteriales</taxon>
        <taxon>Leptotrichiaceae</taxon>
        <taxon>Leptotrichia</taxon>
    </lineage>
</organism>
<dbReference type="InterPro" id="IPR011990">
    <property type="entry name" value="TPR-like_helical_dom_sf"/>
</dbReference>
<dbReference type="Proteomes" id="UP000016626">
    <property type="component" value="Unassembled WGS sequence"/>
</dbReference>
<name>U2PHI5_LEPWF</name>
<dbReference type="PANTHER" id="PTHR11102:SF160">
    <property type="entry name" value="ERAD-ASSOCIATED E3 UBIQUITIN-PROTEIN LIGASE COMPONENT HRD3"/>
    <property type="match status" value="1"/>
</dbReference>
<dbReference type="HOGENOM" id="CLU_406424_0_0_0"/>
<dbReference type="Pfam" id="PF08238">
    <property type="entry name" value="Sel1"/>
    <property type="match status" value="7"/>
</dbReference>
<reference evidence="1 2" key="1">
    <citation type="submission" date="2013-06" db="EMBL/GenBank/DDBJ databases">
        <authorList>
            <person name="Weinstock G."/>
            <person name="Sodergren E."/>
            <person name="Lobos E.A."/>
            <person name="Fulton L."/>
            <person name="Fulton R."/>
            <person name="Courtney L."/>
            <person name="Fronick C."/>
            <person name="O'Laughlin M."/>
            <person name="Godfrey J."/>
            <person name="Wilson R.M."/>
            <person name="Miner T."/>
            <person name="Farmer C."/>
            <person name="Delehaunty K."/>
            <person name="Cordes M."/>
            <person name="Minx P."/>
            <person name="Tomlinson C."/>
            <person name="Chen J."/>
            <person name="Wollam A."/>
            <person name="Pepin K.H."/>
            <person name="Bhonagiri V."/>
            <person name="Zhang X."/>
            <person name="Warren W."/>
            <person name="Mitreva M."/>
            <person name="Mardis E.R."/>
            <person name="Wilson R.K."/>
        </authorList>
    </citation>
    <scope>NUCLEOTIDE SEQUENCE [LARGE SCALE GENOMIC DNA]</scope>
    <source>
        <strain evidence="1 2">F0279</strain>
    </source>
</reference>
<gene>
    <name evidence="1" type="ORF">HMPREF9015_01244</name>
</gene>